<dbReference type="SUPFAM" id="SSF81624">
    <property type="entry name" value="N-terminal domain of MutM-like DNA repair proteins"/>
    <property type="match status" value="1"/>
</dbReference>
<gene>
    <name evidence="17" type="primary">nei</name>
    <name evidence="17" type="ORF">ENKNEFLB_02937</name>
</gene>
<evidence type="ECO:0000313" key="18">
    <source>
        <dbReference type="Proteomes" id="UP000679307"/>
    </source>
</evidence>
<dbReference type="PROSITE" id="PS51068">
    <property type="entry name" value="FPG_CAT"/>
    <property type="match status" value="1"/>
</dbReference>
<comment type="similarity">
    <text evidence="1">Belongs to the FPG family.</text>
</comment>
<dbReference type="InterPro" id="IPR044090">
    <property type="entry name" value="Nei2_N"/>
</dbReference>
<evidence type="ECO:0000259" key="16">
    <source>
        <dbReference type="PROSITE" id="PS51068"/>
    </source>
</evidence>
<keyword evidence="11" id="KW-0511">Multifunctional enzyme</keyword>
<keyword evidence="12 17" id="KW-0326">Glycosidase</keyword>
<proteinExistence type="inferred from homology"/>
<dbReference type="PANTHER" id="PTHR42697:SF1">
    <property type="entry name" value="ENDONUCLEASE 8"/>
    <property type="match status" value="1"/>
</dbReference>
<feature type="domain" description="FPG-type" evidence="15">
    <location>
        <begin position="228"/>
        <end position="266"/>
    </location>
</feature>
<evidence type="ECO:0000256" key="1">
    <source>
        <dbReference type="ARBA" id="ARBA00009409"/>
    </source>
</evidence>
<evidence type="ECO:0000256" key="3">
    <source>
        <dbReference type="ARBA" id="ARBA00022723"/>
    </source>
</evidence>
<dbReference type="InterPro" id="IPR010979">
    <property type="entry name" value="Ribosomal_uS13-like_H2TH"/>
</dbReference>
<dbReference type="EC" id="4.2.99.18" evidence="2"/>
<feature type="domain" description="Formamidopyrimidine-DNA glycosylase catalytic" evidence="16">
    <location>
        <begin position="2"/>
        <end position="132"/>
    </location>
</feature>
<evidence type="ECO:0000256" key="8">
    <source>
        <dbReference type="ARBA" id="ARBA00023125"/>
    </source>
</evidence>
<dbReference type="InterPro" id="IPR015886">
    <property type="entry name" value="H2TH_FPG"/>
</dbReference>
<keyword evidence="4" id="KW-0227">DNA damage</keyword>
<protein>
    <recommendedName>
        <fullName evidence="2">DNA-(apurinic or apyrimidinic site) lyase</fullName>
        <ecNumber evidence="2">4.2.99.18</ecNumber>
    </recommendedName>
</protein>
<keyword evidence="9" id="KW-0234">DNA repair</keyword>
<keyword evidence="5 14" id="KW-0863">Zinc-finger</keyword>
<dbReference type="PROSITE" id="PS51066">
    <property type="entry name" value="ZF_FPG_2"/>
    <property type="match status" value="1"/>
</dbReference>
<evidence type="ECO:0000256" key="6">
    <source>
        <dbReference type="ARBA" id="ARBA00022801"/>
    </source>
</evidence>
<dbReference type="SUPFAM" id="SSF46946">
    <property type="entry name" value="S13-like H2TH domain"/>
    <property type="match status" value="1"/>
</dbReference>
<evidence type="ECO:0000256" key="9">
    <source>
        <dbReference type="ARBA" id="ARBA00023204"/>
    </source>
</evidence>
<dbReference type="SUPFAM" id="SSF57716">
    <property type="entry name" value="Glucocorticoid receptor-like (DNA-binding domain)"/>
    <property type="match status" value="1"/>
</dbReference>
<dbReference type="Pfam" id="PF01149">
    <property type="entry name" value="Fapy_DNA_glyco"/>
    <property type="match status" value="1"/>
</dbReference>
<evidence type="ECO:0000256" key="11">
    <source>
        <dbReference type="ARBA" id="ARBA00023268"/>
    </source>
</evidence>
<dbReference type="InterPro" id="IPR015887">
    <property type="entry name" value="DNA_glyclase_Znf_dom_DNA_BS"/>
</dbReference>
<evidence type="ECO:0000256" key="13">
    <source>
        <dbReference type="ARBA" id="ARBA00044632"/>
    </source>
</evidence>
<dbReference type="InterPro" id="IPR035937">
    <property type="entry name" value="FPG_N"/>
</dbReference>
<dbReference type="GO" id="GO:0016798">
    <property type="term" value="F:hydrolase activity, acting on glycosyl bonds"/>
    <property type="evidence" value="ECO:0007669"/>
    <property type="project" value="UniProtKB-KW"/>
</dbReference>
<dbReference type="Proteomes" id="UP000679307">
    <property type="component" value="Chromosome"/>
</dbReference>
<evidence type="ECO:0000256" key="7">
    <source>
        <dbReference type="ARBA" id="ARBA00022833"/>
    </source>
</evidence>
<keyword evidence="7" id="KW-0862">Zinc</keyword>
<dbReference type="CDD" id="cd08971">
    <property type="entry name" value="AcNei2_N"/>
    <property type="match status" value="1"/>
</dbReference>
<keyword evidence="17" id="KW-0540">Nuclease</keyword>
<dbReference type="InterPro" id="IPR000214">
    <property type="entry name" value="Znf_DNA_glyclase/AP_lyase"/>
</dbReference>
<dbReference type="InterPro" id="IPR012319">
    <property type="entry name" value="FPG_cat"/>
</dbReference>
<dbReference type="GO" id="GO:0004519">
    <property type="term" value="F:endonuclease activity"/>
    <property type="evidence" value="ECO:0007669"/>
    <property type="project" value="UniProtKB-KW"/>
</dbReference>
<evidence type="ECO:0000256" key="14">
    <source>
        <dbReference type="PROSITE-ProRule" id="PRU00391"/>
    </source>
</evidence>
<keyword evidence="8" id="KW-0238">DNA-binding</keyword>
<keyword evidence="10" id="KW-0456">Lyase</keyword>
<keyword evidence="17" id="KW-0255">Endonuclease</keyword>
<dbReference type="RefSeq" id="WP_214056072.1">
    <property type="nucleotide sequence ID" value="NZ_BAAAHS010000003.1"/>
</dbReference>
<name>A0ABX8EPA7_9ACTN</name>
<reference evidence="17 18" key="1">
    <citation type="submission" date="2021-05" db="EMBL/GenBank/DDBJ databases">
        <title>Complete genome of Nocardioides aquaticus KCTC 9944T isolated from meromictic and hypersaline Ekho Lake, Antarctica.</title>
        <authorList>
            <person name="Hwang K."/>
            <person name="Kim K.M."/>
            <person name="Choe H."/>
        </authorList>
    </citation>
    <scope>NUCLEOTIDE SEQUENCE [LARGE SCALE GENOMIC DNA]</scope>
    <source>
        <strain evidence="17 18">KCTC 9944</strain>
    </source>
</reference>
<dbReference type="SMART" id="SM01232">
    <property type="entry name" value="H2TH"/>
    <property type="match status" value="1"/>
</dbReference>
<sequence length="267" mass="29311">MPEGDTVWRTARSLHRALSGRVLEVADLRVPQLATVDLIGAHVVRTRSRGKHLLTRLRHKSGDWTLHTHLRMEGSWHLLRPGQRWGRPAHQARVVLGTDAVTAVGFSLGVVELVATADEDSVVGHVGPDLLGPGWGEADRDEAVRRLGAAPERSIHEALLDQTCVAGIGNMYAAEMLFLRGIDPTTPFSRVPDPPGPSGLVDLGHRLLVMNKERATQATTGDLRQPLWVYARGGQPCRRCGTRVEVGDLGPVGRERVTFWCPRCQPR</sequence>
<evidence type="ECO:0000256" key="10">
    <source>
        <dbReference type="ARBA" id="ARBA00023239"/>
    </source>
</evidence>
<dbReference type="SMART" id="SM00898">
    <property type="entry name" value="Fapy_DNA_glyco"/>
    <property type="match status" value="1"/>
</dbReference>
<dbReference type="EMBL" id="CP075371">
    <property type="protein sequence ID" value="QVT80538.1"/>
    <property type="molecule type" value="Genomic_DNA"/>
</dbReference>
<comment type="catalytic activity">
    <reaction evidence="13">
        <text>2'-deoxyribonucleotide-(2'-deoxyribose 5'-phosphate)-2'-deoxyribonucleotide-DNA = a 3'-end 2'-deoxyribonucleotide-(2,3-dehydro-2,3-deoxyribose 5'-phosphate)-DNA + a 5'-end 5'-phospho-2'-deoxyribonucleoside-DNA + H(+)</text>
        <dbReference type="Rhea" id="RHEA:66592"/>
        <dbReference type="Rhea" id="RHEA-COMP:13180"/>
        <dbReference type="Rhea" id="RHEA-COMP:16897"/>
        <dbReference type="Rhea" id="RHEA-COMP:17067"/>
        <dbReference type="ChEBI" id="CHEBI:15378"/>
        <dbReference type="ChEBI" id="CHEBI:136412"/>
        <dbReference type="ChEBI" id="CHEBI:157695"/>
        <dbReference type="ChEBI" id="CHEBI:167181"/>
        <dbReference type="EC" id="4.2.99.18"/>
    </reaction>
</comment>
<dbReference type="Gene3D" id="3.20.190.10">
    <property type="entry name" value="MutM-like, N-terminal"/>
    <property type="match status" value="1"/>
</dbReference>
<dbReference type="PROSITE" id="PS01242">
    <property type="entry name" value="ZF_FPG_1"/>
    <property type="match status" value="1"/>
</dbReference>
<keyword evidence="6 17" id="KW-0378">Hydrolase</keyword>
<dbReference type="Pfam" id="PF06831">
    <property type="entry name" value="H2TH"/>
    <property type="match status" value="1"/>
</dbReference>
<evidence type="ECO:0000259" key="15">
    <source>
        <dbReference type="PROSITE" id="PS51066"/>
    </source>
</evidence>
<dbReference type="Gene3D" id="1.10.8.50">
    <property type="match status" value="1"/>
</dbReference>
<dbReference type="PANTHER" id="PTHR42697">
    <property type="entry name" value="ENDONUCLEASE 8"/>
    <property type="match status" value="1"/>
</dbReference>
<keyword evidence="18" id="KW-1185">Reference proteome</keyword>
<accession>A0ABX8EPA7</accession>
<organism evidence="17 18">
    <name type="scientific">Nocardioides aquaticus</name>
    <dbReference type="NCBI Taxonomy" id="160826"/>
    <lineage>
        <taxon>Bacteria</taxon>
        <taxon>Bacillati</taxon>
        <taxon>Actinomycetota</taxon>
        <taxon>Actinomycetes</taxon>
        <taxon>Propionibacteriales</taxon>
        <taxon>Nocardioidaceae</taxon>
        <taxon>Nocardioides</taxon>
    </lineage>
</organism>
<evidence type="ECO:0000256" key="5">
    <source>
        <dbReference type="ARBA" id="ARBA00022771"/>
    </source>
</evidence>
<keyword evidence="3" id="KW-0479">Metal-binding</keyword>
<evidence type="ECO:0000313" key="17">
    <source>
        <dbReference type="EMBL" id="QVT80538.1"/>
    </source>
</evidence>
<evidence type="ECO:0000256" key="2">
    <source>
        <dbReference type="ARBA" id="ARBA00012720"/>
    </source>
</evidence>
<evidence type="ECO:0000256" key="4">
    <source>
        <dbReference type="ARBA" id="ARBA00022763"/>
    </source>
</evidence>
<evidence type="ECO:0000256" key="12">
    <source>
        <dbReference type="ARBA" id="ARBA00023295"/>
    </source>
</evidence>